<comment type="caution">
    <text evidence="2">The sequence shown here is derived from an EMBL/GenBank/DDBJ whole genome shotgun (WGS) entry which is preliminary data.</text>
</comment>
<proteinExistence type="predicted"/>
<feature type="domain" description="DUF7796" evidence="1">
    <location>
        <begin position="85"/>
        <end position="425"/>
    </location>
</feature>
<evidence type="ECO:0000313" key="3">
    <source>
        <dbReference type="Proteomes" id="UP000822688"/>
    </source>
</evidence>
<sequence length="430" mass="47081">MAVLVSRAGRIATLALLVSVIALVSYQFPAETSFARLRSWYPLAENPGPAPTGSNRSEILVPGSGPAVAAPVSLEATLLGNSTGPRVAVCLVGGARAFELTGKTLLKYVLNAYNDTDVFLHSPLDKDSSKFTLLSGAPGLVSARIFVPQKLPESWVQREVLTGANSPNGIQGLLQYFNLVEGCLGMIKDHEHKHNIKYDWIVRTRVDGYWSGPLPPLSSFDPSFYYIPDGSHYGGLNDRLGIGNADTSRVALSRLSLLPFLHQHGGRNLNSETAFKAQLEFSKVTYKLSKFPFCILTLRRYAWPPAYFGVPVMSLSTKGAMNGAKCRPCTPKSTGREAQVILSKLGKGWGWPGLIDGLELCDARDEWEPQWHQIYERDSGEQLSGDALNVTTRSIADCIRDIEEFQKQWEVWEAPPAKDICSLGKDGKAV</sequence>
<reference evidence="2" key="1">
    <citation type="submission" date="2020-06" db="EMBL/GenBank/DDBJ databases">
        <title>WGS assembly of Ceratodon purpureus strain R40.</title>
        <authorList>
            <person name="Carey S.B."/>
            <person name="Jenkins J."/>
            <person name="Shu S."/>
            <person name="Lovell J.T."/>
            <person name="Sreedasyam A."/>
            <person name="Maumus F."/>
            <person name="Tiley G.P."/>
            <person name="Fernandez-Pozo N."/>
            <person name="Barry K."/>
            <person name="Chen C."/>
            <person name="Wang M."/>
            <person name="Lipzen A."/>
            <person name="Daum C."/>
            <person name="Saski C.A."/>
            <person name="Payton A.C."/>
            <person name="Mcbreen J.C."/>
            <person name="Conrad R.E."/>
            <person name="Kollar L.M."/>
            <person name="Olsson S."/>
            <person name="Huttunen S."/>
            <person name="Landis J.B."/>
            <person name="Wickett N.J."/>
            <person name="Johnson M.G."/>
            <person name="Rensing S.A."/>
            <person name="Grimwood J."/>
            <person name="Schmutz J."/>
            <person name="Mcdaniel S.F."/>
        </authorList>
    </citation>
    <scope>NUCLEOTIDE SEQUENCE</scope>
    <source>
        <strain evidence="2">R40</strain>
    </source>
</reference>
<dbReference type="InterPro" id="IPR056698">
    <property type="entry name" value="DUF7796"/>
</dbReference>
<gene>
    <name evidence="2" type="ORF">KC19_2G037800</name>
</gene>
<dbReference type="OrthoDB" id="2016723at2759"/>
<dbReference type="Proteomes" id="UP000822688">
    <property type="component" value="Chromosome 2"/>
</dbReference>
<evidence type="ECO:0000259" key="1">
    <source>
        <dbReference type="Pfam" id="PF25072"/>
    </source>
</evidence>
<dbReference type="PANTHER" id="PTHR35112:SF1">
    <property type="entry name" value="RING_FYVE_PHD ZINC FINGER SUPERFAMILY PROTEIN"/>
    <property type="match status" value="1"/>
</dbReference>
<organism evidence="2 3">
    <name type="scientific">Ceratodon purpureus</name>
    <name type="common">Fire moss</name>
    <name type="synonym">Dicranum purpureum</name>
    <dbReference type="NCBI Taxonomy" id="3225"/>
    <lineage>
        <taxon>Eukaryota</taxon>
        <taxon>Viridiplantae</taxon>
        <taxon>Streptophyta</taxon>
        <taxon>Embryophyta</taxon>
        <taxon>Bryophyta</taxon>
        <taxon>Bryophytina</taxon>
        <taxon>Bryopsida</taxon>
        <taxon>Dicranidae</taxon>
        <taxon>Pseudoditrichales</taxon>
        <taxon>Ditrichaceae</taxon>
        <taxon>Ceratodon</taxon>
    </lineage>
</organism>
<evidence type="ECO:0000313" key="2">
    <source>
        <dbReference type="EMBL" id="KAG0585774.1"/>
    </source>
</evidence>
<name>A0A8T0IPV8_CERPU</name>
<protein>
    <recommendedName>
        <fullName evidence="1">DUF7796 domain-containing protein</fullName>
    </recommendedName>
</protein>
<keyword evidence="3" id="KW-1185">Reference proteome</keyword>
<dbReference type="AlphaFoldDB" id="A0A8T0IPV8"/>
<dbReference type="PANTHER" id="PTHR35112">
    <property type="entry name" value="OS08G0360500 PROTEIN"/>
    <property type="match status" value="1"/>
</dbReference>
<accession>A0A8T0IPV8</accession>
<dbReference type="EMBL" id="CM026422">
    <property type="protein sequence ID" value="KAG0585774.1"/>
    <property type="molecule type" value="Genomic_DNA"/>
</dbReference>
<dbReference type="Pfam" id="PF25072">
    <property type="entry name" value="DUF7796"/>
    <property type="match status" value="1"/>
</dbReference>